<gene>
    <name evidence="2" type="ORF">QN277_007286</name>
</gene>
<reference evidence="2" key="1">
    <citation type="submission" date="2023-10" db="EMBL/GenBank/DDBJ databases">
        <title>Chromosome-level genome of the transformable northern wattle, Acacia crassicarpa.</title>
        <authorList>
            <person name="Massaro I."/>
            <person name="Sinha N.R."/>
            <person name="Poethig S."/>
            <person name="Leichty A.R."/>
        </authorList>
    </citation>
    <scope>NUCLEOTIDE SEQUENCE</scope>
    <source>
        <strain evidence="2">Acra3RX</strain>
        <tissue evidence="2">Leaf</tissue>
    </source>
</reference>
<dbReference type="EMBL" id="JAWXYG010000012">
    <property type="protein sequence ID" value="KAK4257733.1"/>
    <property type="molecule type" value="Genomic_DNA"/>
</dbReference>
<dbReference type="Proteomes" id="UP001293593">
    <property type="component" value="Unassembled WGS sequence"/>
</dbReference>
<feature type="signal peptide" evidence="1">
    <location>
        <begin position="1"/>
        <end position="21"/>
    </location>
</feature>
<comment type="caution">
    <text evidence="2">The sequence shown here is derived from an EMBL/GenBank/DDBJ whole genome shotgun (WGS) entry which is preliminary data.</text>
</comment>
<dbReference type="AlphaFoldDB" id="A0AAE1IUX7"/>
<name>A0AAE1IUX7_9FABA</name>
<keyword evidence="1" id="KW-0732">Signal</keyword>
<keyword evidence="3" id="KW-1185">Reference proteome</keyword>
<evidence type="ECO:0000313" key="3">
    <source>
        <dbReference type="Proteomes" id="UP001293593"/>
    </source>
</evidence>
<sequence>MTDNSVSAVLLGVFEVLKVTAFMGEVNEVGEDHASKANMIEWLDGIGLNVLSAIVIQSSLNSLLDVVNGQHWLYMLGQILHPHTPDLIEEVSHRHCIRLIEDVGIPGEETLTFSMVSISQLRYAPRKIFENTR</sequence>
<feature type="chain" id="PRO_5042031278" evidence="1">
    <location>
        <begin position="22"/>
        <end position="133"/>
    </location>
</feature>
<protein>
    <submittedName>
        <fullName evidence="2">Uncharacterized protein</fullName>
    </submittedName>
</protein>
<organism evidence="2 3">
    <name type="scientific">Acacia crassicarpa</name>
    <name type="common">northern wattle</name>
    <dbReference type="NCBI Taxonomy" id="499986"/>
    <lineage>
        <taxon>Eukaryota</taxon>
        <taxon>Viridiplantae</taxon>
        <taxon>Streptophyta</taxon>
        <taxon>Embryophyta</taxon>
        <taxon>Tracheophyta</taxon>
        <taxon>Spermatophyta</taxon>
        <taxon>Magnoliopsida</taxon>
        <taxon>eudicotyledons</taxon>
        <taxon>Gunneridae</taxon>
        <taxon>Pentapetalae</taxon>
        <taxon>rosids</taxon>
        <taxon>fabids</taxon>
        <taxon>Fabales</taxon>
        <taxon>Fabaceae</taxon>
        <taxon>Caesalpinioideae</taxon>
        <taxon>mimosoid clade</taxon>
        <taxon>Acacieae</taxon>
        <taxon>Acacia</taxon>
    </lineage>
</organism>
<evidence type="ECO:0000256" key="1">
    <source>
        <dbReference type="SAM" id="SignalP"/>
    </source>
</evidence>
<proteinExistence type="predicted"/>
<accession>A0AAE1IUX7</accession>
<evidence type="ECO:0000313" key="2">
    <source>
        <dbReference type="EMBL" id="KAK4257733.1"/>
    </source>
</evidence>